<organism evidence="2 3">
    <name type="scientific">Candidatus Berkelbacteria bacterium RIFCSPLOWO2_01_FULL_50_28</name>
    <dbReference type="NCBI Taxonomy" id="1797471"/>
    <lineage>
        <taxon>Bacteria</taxon>
        <taxon>Candidatus Berkelbacteria</taxon>
    </lineage>
</organism>
<evidence type="ECO:0000313" key="2">
    <source>
        <dbReference type="EMBL" id="OGD65131.1"/>
    </source>
</evidence>
<dbReference type="Proteomes" id="UP000177481">
    <property type="component" value="Unassembled WGS sequence"/>
</dbReference>
<reference evidence="2 3" key="1">
    <citation type="journal article" date="2016" name="Nat. Commun.">
        <title>Thousands of microbial genomes shed light on interconnected biogeochemical processes in an aquifer system.</title>
        <authorList>
            <person name="Anantharaman K."/>
            <person name="Brown C.T."/>
            <person name="Hug L.A."/>
            <person name="Sharon I."/>
            <person name="Castelle C.J."/>
            <person name="Probst A.J."/>
            <person name="Thomas B.C."/>
            <person name="Singh A."/>
            <person name="Wilkins M.J."/>
            <person name="Karaoz U."/>
            <person name="Brodie E.L."/>
            <person name="Williams K.H."/>
            <person name="Hubbard S.S."/>
            <person name="Banfield J.F."/>
        </authorList>
    </citation>
    <scope>NUCLEOTIDE SEQUENCE [LARGE SCALE GENOMIC DNA]</scope>
</reference>
<evidence type="ECO:0000256" key="1">
    <source>
        <dbReference type="SAM" id="MobiDB-lite"/>
    </source>
</evidence>
<sequence length="106" mass="12069">MRPLFVHAISKNENDEKREHRPSKCQMLPDSKEHFFLLGDEMGIDHVEHETKGRQEAPQIAPMAQLNMTEPVLPFTFSLYPAKKSPPKIRIQTAQIANCISPTSES</sequence>
<feature type="compositionally biased region" description="Basic and acidic residues" evidence="1">
    <location>
        <begin position="10"/>
        <end position="19"/>
    </location>
</feature>
<feature type="region of interest" description="Disordered" evidence="1">
    <location>
        <begin position="1"/>
        <end position="23"/>
    </location>
</feature>
<comment type="caution">
    <text evidence="2">The sequence shown here is derived from an EMBL/GenBank/DDBJ whole genome shotgun (WGS) entry which is preliminary data.</text>
</comment>
<proteinExistence type="predicted"/>
<protein>
    <submittedName>
        <fullName evidence="2">Uncharacterized protein</fullName>
    </submittedName>
</protein>
<dbReference type="AlphaFoldDB" id="A0A1F5ECQ7"/>
<evidence type="ECO:0000313" key="3">
    <source>
        <dbReference type="Proteomes" id="UP000177481"/>
    </source>
</evidence>
<name>A0A1F5ECQ7_9BACT</name>
<accession>A0A1F5ECQ7</accession>
<gene>
    <name evidence="2" type="ORF">A3A71_03560</name>
</gene>
<dbReference type="EMBL" id="MEZX01000001">
    <property type="protein sequence ID" value="OGD65131.1"/>
    <property type="molecule type" value="Genomic_DNA"/>
</dbReference>
<dbReference type="STRING" id="1797471.A3A71_03560"/>